<keyword evidence="1" id="KW-1133">Transmembrane helix</keyword>
<sequence>MRLLTRLPAMPTTYCALMSAAVVLIRHLINTRRTNSSRLLPLTLVGPFAPLYVCSVLCPLSLSTVVSVSLP</sequence>
<gene>
    <name evidence="2" type="ORF">QR685DRAFT_520430</name>
</gene>
<evidence type="ECO:0000256" key="1">
    <source>
        <dbReference type="SAM" id="Phobius"/>
    </source>
</evidence>
<protein>
    <recommendedName>
        <fullName evidence="4">Secreted peptide</fullName>
    </recommendedName>
</protein>
<accession>A0ABR3DGT1</accession>
<feature type="transmembrane region" description="Helical" evidence="1">
    <location>
        <begin position="49"/>
        <end position="70"/>
    </location>
</feature>
<dbReference type="Proteomes" id="UP001451303">
    <property type="component" value="Unassembled WGS sequence"/>
</dbReference>
<name>A0ABR3DGT1_NEUIN</name>
<feature type="transmembrane region" description="Helical" evidence="1">
    <location>
        <begin position="12"/>
        <end position="29"/>
    </location>
</feature>
<evidence type="ECO:0000313" key="2">
    <source>
        <dbReference type="EMBL" id="KAL0471894.1"/>
    </source>
</evidence>
<evidence type="ECO:0000313" key="3">
    <source>
        <dbReference type="Proteomes" id="UP001451303"/>
    </source>
</evidence>
<reference evidence="2 3" key="1">
    <citation type="submission" date="2023-09" db="EMBL/GenBank/DDBJ databases">
        <title>Multi-omics analysis of a traditional fermented food reveals byproduct-associated fungal strains for waste-to-food upcycling.</title>
        <authorList>
            <consortium name="Lawrence Berkeley National Laboratory"/>
            <person name="Rekdal V.M."/>
            <person name="Villalobos-Escobedo J.M."/>
            <person name="Rodriguez-Valeron N."/>
            <person name="Garcia M.O."/>
            <person name="Vasquez D.P."/>
            <person name="Damayanti I."/>
            <person name="Sorensen P.M."/>
            <person name="Baidoo E.E."/>
            <person name="De Carvalho A.C."/>
            <person name="Riley R."/>
            <person name="Lipzen A."/>
            <person name="He G."/>
            <person name="Yan M."/>
            <person name="Haridas S."/>
            <person name="Daum C."/>
            <person name="Yoshinaga Y."/>
            <person name="Ng V."/>
            <person name="Grigoriev I.V."/>
            <person name="Munk R."/>
            <person name="Nuraida L."/>
            <person name="Wijaya C.H."/>
            <person name="Morales P.-C."/>
            <person name="Keasling J.D."/>
        </authorList>
    </citation>
    <scope>NUCLEOTIDE SEQUENCE [LARGE SCALE GENOMIC DNA]</scope>
    <source>
        <strain evidence="2 3">FGSC 2613</strain>
    </source>
</reference>
<comment type="caution">
    <text evidence="2">The sequence shown here is derived from an EMBL/GenBank/DDBJ whole genome shotgun (WGS) entry which is preliminary data.</text>
</comment>
<keyword evidence="3" id="KW-1185">Reference proteome</keyword>
<keyword evidence="1" id="KW-0472">Membrane</keyword>
<dbReference type="EMBL" id="JAVLET010000003">
    <property type="protein sequence ID" value="KAL0471894.1"/>
    <property type="molecule type" value="Genomic_DNA"/>
</dbReference>
<evidence type="ECO:0008006" key="4">
    <source>
        <dbReference type="Google" id="ProtNLM"/>
    </source>
</evidence>
<proteinExistence type="predicted"/>
<organism evidence="2 3">
    <name type="scientific">Neurospora intermedia</name>
    <dbReference type="NCBI Taxonomy" id="5142"/>
    <lineage>
        <taxon>Eukaryota</taxon>
        <taxon>Fungi</taxon>
        <taxon>Dikarya</taxon>
        <taxon>Ascomycota</taxon>
        <taxon>Pezizomycotina</taxon>
        <taxon>Sordariomycetes</taxon>
        <taxon>Sordariomycetidae</taxon>
        <taxon>Sordariales</taxon>
        <taxon>Sordariaceae</taxon>
        <taxon>Neurospora</taxon>
    </lineage>
</organism>
<keyword evidence="1" id="KW-0812">Transmembrane</keyword>